<dbReference type="EMBL" id="CP141889">
    <property type="protein sequence ID" value="WRT69617.1"/>
    <property type="molecule type" value="Genomic_DNA"/>
</dbReference>
<dbReference type="Proteomes" id="UP001329825">
    <property type="component" value="Chromosome 9"/>
</dbReference>
<evidence type="ECO:0000256" key="1">
    <source>
        <dbReference type="SAM" id="MobiDB-lite"/>
    </source>
</evidence>
<name>A0ABZ1D7M7_9TREE</name>
<feature type="region of interest" description="Disordered" evidence="1">
    <location>
        <begin position="21"/>
        <end position="63"/>
    </location>
</feature>
<reference evidence="2 3" key="1">
    <citation type="submission" date="2024-01" db="EMBL/GenBank/DDBJ databases">
        <title>Comparative genomics of Cryptococcus and Kwoniella reveals pathogenesis evolution and contrasting modes of karyotype evolution via chromosome fusion or intercentromeric recombination.</title>
        <authorList>
            <person name="Coelho M.A."/>
            <person name="David-Palma M."/>
            <person name="Shea T."/>
            <person name="Bowers K."/>
            <person name="McGinley-Smith S."/>
            <person name="Mohammad A.W."/>
            <person name="Gnirke A."/>
            <person name="Yurkov A.M."/>
            <person name="Nowrousian M."/>
            <person name="Sun S."/>
            <person name="Cuomo C.A."/>
            <person name="Heitman J."/>
        </authorList>
    </citation>
    <scope>NUCLEOTIDE SEQUENCE [LARGE SCALE GENOMIC DNA]</scope>
    <source>
        <strain evidence="2">CBS 11374</strain>
    </source>
</reference>
<proteinExistence type="predicted"/>
<protein>
    <submittedName>
        <fullName evidence="2">Uncharacterized protein</fullName>
    </submittedName>
</protein>
<evidence type="ECO:0000313" key="3">
    <source>
        <dbReference type="Proteomes" id="UP001329825"/>
    </source>
</evidence>
<feature type="compositionally biased region" description="Polar residues" evidence="1">
    <location>
        <begin position="37"/>
        <end position="59"/>
    </location>
</feature>
<organism evidence="2 3">
    <name type="scientific">Kwoniella shivajii</name>
    <dbReference type="NCBI Taxonomy" id="564305"/>
    <lineage>
        <taxon>Eukaryota</taxon>
        <taxon>Fungi</taxon>
        <taxon>Dikarya</taxon>
        <taxon>Basidiomycota</taxon>
        <taxon>Agaricomycotina</taxon>
        <taxon>Tremellomycetes</taxon>
        <taxon>Tremellales</taxon>
        <taxon>Cryptococcaceae</taxon>
        <taxon>Kwoniella</taxon>
    </lineage>
</organism>
<feature type="compositionally biased region" description="Low complexity" evidence="1">
    <location>
        <begin position="217"/>
        <end position="231"/>
    </location>
</feature>
<dbReference type="GeneID" id="87958736"/>
<gene>
    <name evidence="2" type="ORF">IL334_006606</name>
</gene>
<accession>A0ABZ1D7M7</accession>
<keyword evidence="3" id="KW-1185">Reference proteome</keyword>
<sequence length="417" mass="45695">MSTQPDTTLEALFNALIDSRECPESFTAQPDPGTHATFDNETQGNLTGVGSQLPASQASGGIPTPGVSQTFEPRAWGSSQPHHDYNAQELGCNPTLAGHSQRFNDDVQALYRDVHTRPAETLYTGSFEASHSGVNELGGLRMDNEASVHSTAIRRWNGDHTRPGRQQPGRLMVYELYDFTGEPTVENSEARNILAQELVEESDRYLSSHLIPDSIRDNSQSVVSNSDDGSSAPQNKRLRMSNNPIQGGIAVLRMNASEPGQTAKRFSDLNQRASNAYAKKGIPLSEQRLTNSAVFAEDMETLLCEGPLVKTIDHSKINISEHSDETGSKFATTIAAKDVGDVLYSRRATTARLEKLRGKSQYSYYPITFITAGPKSEDGTTSTLPLWRCHCVKCVLAFGVDFSEIEGRPRRNPKSLC</sequence>
<evidence type="ECO:0000313" key="2">
    <source>
        <dbReference type="EMBL" id="WRT69617.1"/>
    </source>
</evidence>
<dbReference type="RefSeq" id="XP_062794356.1">
    <property type="nucleotide sequence ID" value="XM_062938305.1"/>
</dbReference>
<feature type="region of interest" description="Disordered" evidence="1">
    <location>
        <begin position="216"/>
        <end position="241"/>
    </location>
</feature>